<dbReference type="KEGG" id="vg:60323116"/>
<keyword evidence="3" id="KW-1185">Reference proteome</keyword>
<gene>
    <name evidence="2" type="primary">6</name>
    <name evidence="2" type="ORF">SEA_HURRICANE_6</name>
</gene>
<evidence type="ECO:0000256" key="1">
    <source>
        <dbReference type="SAM" id="MobiDB-lite"/>
    </source>
</evidence>
<dbReference type="RefSeq" id="YP_009951676.1">
    <property type="nucleotide sequence ID" value="NC_051604.1"/>
</dbReference>
<proteinExistence type="predicted"/>
<sequence>MPGPGGRWPLMADDEKLDRRDLLMRMHERVENAVFDADTPPRDLAALTRRLMEISKEIEVIDLQRAQQGGGTKQAPADEAFDGEDV</sequence>
<reference evidence="2 3" key="1">
    <citation type="submission" date="2017-06" db="EMBL/GenBank/DDBJ databases">
        <authorList>
            <person name="Anastasiadis Z."/>
            <person name="Bhatti R."/>
            <person name="Breslow Z."/>
            <person name="Doerr B."/>
            <person name="Ilyas M."/>
            <person name="Kaiser J."/>
            <person name="Milce A."/>
            <person name="Monroe S."/>
            <person name="Phan T."/>
            <person name="Feng G."/>
            <person name="Barbazuk W.B."/>
            <person name="Stoner T.H."/>
            <person name="Garlena R.A."/>
            <person name="Russell D.A."/>
            <person name="Pope W.H."/>
            <person name="Jacobs-Sera D."/>
            <person name="Hatfull G.F."/>
        </authorList>
    </citation>
    <scope>NUCLEOTIDE SEQUENCE [LARGE SCALE GENOMIC DNA]</scope>
</reference>
<protein>
    <submittedName>
        <fullName evidence="2">Uncharacterized protein</fullName>
    </submittedName>
</protein>
<accession>A0A222ZK71</accession>
<dbReference type="EMBL" id="MF373841">
    <property type="protein sequence ID" value="ASR84759.1"/>
    <property type="molecule type" value="Genomic_DNA"/>
</dbReference>
<organism evidence="2 3">
    <name type="scientific">Mycobacterium phage Hurricane</name>
    <dbReference type="NCBI Taxonomy" id="2015810"/>
    <lineage>
        <taxon>Viruses</taxon>
        <taxon>Duplodnaviria</taxon>
        <taxon>Heunggongvirae</taxon>
        <taxon>Uroviricota</taxon>
        <taxon>Caudoviricetes</taxon>
        <taxon>Weiservirinae</taxon>
        <taxon>Keshuvirus</taxon>
        <taxon>Keshuvirus hurricane</taxon>
    </lineage>
</organism>
<dbReference type="Proteomes" id="UP000222328">
    <property type="component" value="Segment"/>
</dbReference>
<evidence type="ECO:0000313" key="2">
    <source>
        <dbReference type="EMBL" id="ASR84759.1"/>
    </source>
</evidence>
<name>A0A222ZK71_9CAUD</name>
<evidence type="ECO:0000313" key="3">
    <source>
        <dbReference type="Proteomes" id="UP000222328"/>
    </source>
</evidence>
<feature type="region of interest" description="Disordered" evidence="1">
    <location>
        <begin position="65"/>
        <end position="86"/>
    </location>
</feature>
<dbReference type="GeneID" id="60323116"/>